<dbReference type="EMBL" id="JBBMFT010000002">
    <property type="protein sequence ID" value="MEQ2455837.1"/>
    <property type="molecule type" value="Genomic_DNA"/>
</dbReference>
<sequence>MKKTYCKPQIIFEDFELTANIANGCGHSAGHNRNMCGYNIPGIGKLFVDGNSACGFKVYTDGTYGLCYHVPMESNSVYAS</sequence>
<evidence type="ECO:0000313" key="1">
    <source>
        <dbReference type="EMBL" id="MEQ2455837.1"/>
    </source>
</evidence>
<proteinExistence type="predicted"/>
<accession>A0ABV1EML6</accession>
<comment type="caution">
    <text evidence="1">The sequence shown here is derived from an EMBL/GenBank/DDBJ whole genome shotgun (WGS) entry which is preliminary data.</text>
</comment>
<reference evidence="1 2" key="1">
    <citation type="submission" date="2024-03" db="EMBL/GenBank/DDBJ databases">
        <title>Human intestinal bacterial collection.</title>
        <authorList>
            <person name="Pauvert C."/>
            <person name="Hitch T.C.A."/>
            <person name="Clavel T."/>
        </authorList>
    </citation>
    <scope>NUCLEOTIDE SEQUENCE [LARGE SCALE GENOMIC DNA]</scope>
    <source>
        <strain evidence="1 2">CLA-AP-H34</strain>
    </source>
</reference>
<protein>
    <submittedName>
        <fullName evidence="1">Uncharacterized protein</fullName>
    </submittedName>
</protein>
<evidence type="ECO:0000313" key="2">
    <source>
        <dbReference type="Proteomes" id="UP001440599"/>
    </source>
</evidence>
<organism evidence="1 2">
    <name type="scientific">Flavonifractor hominis</name>
    <dbReference type="NCBI Taxonomy" id="3133178"/>
    <lineage>
        <taxon>Bacteria</taxon>
        <taxon>Bacillati</taxon>
        <taxon>Bacillota</taxon>
        <taxon>Clostridia</taxon>
        <taxon>Eubacteriales</taxon>
        <taxon>Oscillospiraceae</taxon>
        <taxon>Flavonifractor</taxon>
    </lineage>
</organism>
<dbReference type="Proteomes" id="UP001440599">
    <property type="component" value="Unassembled WGS sequence"/>
</dbReference>
<name>A0ABV1EML6_9FIRM</name>
<keyword evidence="2" id="KW-1185">Reference proteome</keyword>
<dbReference type="RefSeq" id="WP_349139437.1">
    <property type="nucleotide sequence ID" value="NZ_JBBMFT010000002.1"/>
</dbReference>
<gene>
    <name evidence="1" type="ORF">WMO45_04825</name>
</gene>